<organism evidence="1 2">
    <name type="scientific">Leeuwenhoekiella nanhaiensis</name>
    <dbReference type="NCBI Taxonomy" id="1655491"/>
    <lineage>
        <taxon>Bacteria</taxon>
        <taxon>Pseudomonadati</taxon>
        <taxon>Bacteroidota</taxon>
        <taxon>Flavobacteriia</taxon>
        <taxon>Flavobacteriales</taxon>
        <taxon>Flavobacteriaceae</taxon>
        <taxon>Leeuwenhoekiella</taxon>
    </lineage>
</organism>
<dbReference type="OrthoDB" id="1027344at2"/>
<dbReference type="Proteomes" id="UP000229433">
    <property type="component" value="Unassembled WGS sequence"/>
</dbReference>
<evidence type="ECO:0008006" key="3">
    <source>
        <dbReference type="Google" id="ProtNLM"/>
    </source>
</evidence>
<dbReference type="AlphaFoldDB" id="A0A2G1VNI1"/>
<proteinExistence type="predicted"/>
<protein>
    <recommendedName>
        <fullName evidence="3">Peptidase M56 domain-containing protein</fullName>
    </recommendedName>
</protein>
<accession>A0A2G1VNI1</accession>
<reference evidence="1 2" key="1">
    <citation type="submission" date="2017-08" db="EMBL/GenBank/DDBJ databases">
        <title>The whole genome shortgun sequences of strain Leeuwenhoekiella nanhaiensis G18 from the South China Sea.</title>
        <authorList>
            <person name="Liu Q."/>
        </authorList>
    </citation>
    <scope>NUCLEOTIDE SEQUENCE [LARGE SCALE GENOMIC DNA]</scope>
    <source>
        <strain evidence="1 2">G18</strain>
    </source>
</reference>
<comment type="caution">
    <text evidence="1">The sequence shown here is derived from an EMBL/GenBank/DDBJ whole genome shotgun (WGS) entry which is preliminary data.</text>
</comment>
<name>A0A2G1VNI1_9FLAO</name>
<gene>
    <name evidence="1" type="ORF">CJ305_15310</name>
</gene>
<sequence>MICITAPKLLRHFSGCALWPFILIKQKDLKRNKVFMNHERIHLRQQLELLVLPFYIWYMLEYTYYRTKGYSKQKAYRSIVFEREAYQNECDFSYLKNRKFWGFLKS</sequence>
<keyword evidence="2" id="KW-1185">Reference proteome</keyword>
<evidence type="ECO:0000313" key="2">
    <source>
        <dbReference type="Proteomes" id="UP000229433"/>
    </source>
</evidence>
<dbReference type="EMBL" id="NQXA01000015">
    <property type="protein sequence ID" value="PHQ28313.1"/>
    <property type="molecule type" value="Genomic_DNA"/>
</dbReference>
<evidence type="ECO:0000313" key="1">
    <source>
        <dbReference type="EMBL" id="PHQ28313.1"/>
    </source>
</evidence>